<name>A0A085NBF9_9BILA</name>
<proteinExistence type="predicted"/>
<dbReference type="EMBL" id="KL367520">
    <property type="protein sequence ID" value="KFD66805.1"/>
    <property type="molecule type" value="Genomic_DNA"/>
</dbReference>
<protein>
    <submittedName>
        <fullName evidence="1">Uncharacterized protein</fullName>
    </submittedName>
</protein>
<organism evidence="1">
    <name type="scientific">Trichuris suis</name>
    <name type="common">pig whipworm</name>
    <dbReference type="NCBI Taxonomy" id="68888"/>
    <lineage>
        <taxon>Eukaryota</taxon>
        <taxon>Metazoa</taxon>
        <taxon>Ecdysozoa</taxon>
        <taxon>Nematoda</taxon>
        <taxon>Enoplea</taxon>
        <taxon>Dorylaimia</taxon>
        <taxon>Trichinellida</taxon>
        <taxon>Trichuridae</taxon>
        <taxon>Trichuris</taxon>
    </lineage>
</organism>
<dbReference type="AlphaFoldDB" id="A0A085NBF9"/>
<reference evidence="1" key="1">
    <citation type="journal article" date="2014" name="Nat. Genet.">
        <title>Genome and transcriptome of the porcine whipworm Trichuris suis.</title>
        <authorList>
            <person name="Jex A.R."/>
            <person name="Nejsum P."/>
            <person name="Schwarz E.M."/>
            <person name="Hu L."/>
            <person name="Young N.D."/>
            <person name="Hall R.S."/>
            <person name="Korhonen P.K."/>
            <person name="Liao S."/>
            <person name="Thamsborg S."/>
            <person name="Xia J."/>
            <person name="Xu P."/>
            <person name="Wang S."/>
            <person name="Scheerlinck J.P."/>
            <person name="Hofmann A."/>
            <person name="Sternberg P.W."/>
            <person name="Wang J."/>
            <person name="Gasser R.B."/>
        </authorList>
    </citation>
    <scope>NUCLEOTIDE SEQUENCE [LARGE SCALE GENOMIC DNA]</scope>
    <source>
        <strain evidence="1">DCEP-RM93F</strain>
    </source>
</reference>
<dbReference type="Proteomes" id="UP000030758">
    <property type="component" value="Unassembled WGS sequence"/>
</dbReference>
<accession>A0A085NBF9</accession>
<sequence length="84" mass="9060">MTLTLLFASTEEVTTTFAIPIIDAWLYNGLAAWNAKTIAAKRKCSSCSAVERPQTSRSFSRLLLLGGITVPQVPLSSPPPPQNL</sequence>
<evidence type="ECO:0000313" key="1">
    <source>
        <dbReference type="EMBL" id="KFD66805.1"/>
    </source>
</evidence>
<gene>
    <name evidence="1" type="ORF">M514_20949</name>
</gene>